<gene>
    <name evidence="1" type="ORF">VCR4J5_1510102</name>
</gene>
<name>A0ABM9QPL3_9VIBR</name>
<accession>A0ABM9QPL3</accession>
<dbReference type="EMBL" id="CCJX01000059">
    <property type="protein sequence ID" value="CDT11690.1"/>
    <property type="molecule type" value="Genomic_DNA"/>
</dbReference>
<evidence type="ECO:0000313" key="2">
    <source>
        <dbReference type="Proteomes" id="UP000049077"/>
    </source>
</evidence>
<keyword evidence="2" id="KW-1185">Reference proteome</keyword>
<organism evidence="1 2">
    <name type="scientific">Vibrio crassostreae</name>
    <dbReference type="NCBI Taxonomy" id="246167"/>
    <lineage>
        <taxon>Bacteria</taxon>
        <taxon>Pseudomonadati</taxon>
        <taxon>Pseudomonadota</taxon>
        <taxon>Gammaproteobacteria</taxon>
        <taxon>Vibrionales</taxon>
        <taxon>Vibrionaceae</taxon>
        <taxon>Vibrio</taxon>
    </lineage>
</organism>
<protein>
    <submittedName>
        <fullName evidence="1">Uncharacterized protein</fullName>
    </submittedName>
</protein>
<sequence>MMKHCTSPLNWEMDISFGSYHSIYQRKNIRVSDGHQLSTCPLVLKFFNSNQTNASAGKTLKVDCNELDQYACDGSIYYCAMNFALRLSRYLERATS</sequence>
<dbReference type="Proteomes" id="UP000049077">
    <property type="component" value="Unassembled WGS sequence"/>
</dbReference>
<proteinExistence type="predicted"/>
<comment type="caution">
    <text evidence="1">The sequence shown here is derived from an EMBL/GenBank/DDBJ whole genome shotgun (WGS) entry which is preliminary data.</text>
</comment>
<evidence type="ECO:0000313" key="1">
    <source>
        <dbReference type="EMBL" id="CDT11690.1"/>
    </source>
</evidence>
<reference evidence="1 2" key="1">
    <citation type="submission" date="2014-06" db="EMBL/GenBank/DDBJ databases">
        <authorList>
            <person name="Le Roux F."/>
        </authorList>
    </citation>
    <scope>NUCLEOTIDE SEQUENCE [LARGE SCALE GENOMIC DNA]</scope>
    <source>
        <strain evidence="1 2">J5-4</strain>
    </source>
</reference>